<evidence type="ECO:0000256" key="5">
    <source>
        <dbReference type="ARBA" id="ARBA00022691"/>
    </source>
</evidence>
<evidence type="ECO:0000256" key="2">
    <source>
        <dbReference type="ARBA" id="ARBA00012182"/>
    </source>
</evidence>
<proteinExistence type="predicted"/>
<feature type="domain" description="SET" evidence="14">
    <location>
        <begin position="1034"/>
        <end position="1151"/>
    </location>
</feature>
<comment type="catalytic activity">
    <reaction evidence="9">
        <text>N(6)-methyl-L-lysyl(4)-[histone H3] + S-adenosyl-L-methionine = N(6),N(6)-dimethyl-L-lysyl(4)-[histone H3] + S-adenosyl-L-homocysteine + H(+)</text>
        <dbReference type="Rhea" id="RHEA:60268"/>
        <dbReference type="Rhea" id="RHEA-COMP:15540"/>
        <dbReference type="Rhea" id="RHEA-COMP:15543"/>
        <dbReference type="ChEBI" id="CHEBI:15378"/>
        <dbReference type="ChEBI" id="CHEBI:57856"/>
        <dbReference type="ChEBI" id="CHEBI:59789"/>
        <dbReference type="ChEBI" id="CHEBI:61929"/>
        <dbReference type="ChEBI" id="CHEBI:61976"/>
    </reaction>
</comment>
<evidence type="ECO:0000259" key="13">
    <source>
        <dbReference type="PROSITE" id="PS50102"/>
    </source>
</evidence>
<feature type="compositionally biased region" description="Basic and acidic residues" evidence="12">
    <location>
        <begin position="618"/>
        <end position="629"/>
    </location>
</feature>
<sequence>MSGITEAPSGSSSAAGDRRKLNNYKLIADPSIDAKHKQKVYRVEGIILDKKLRDQYSYEETVVVKDPRRNPQQRFRSVPFHQTVKLLPTRFVIDANYTGTPPEVEVLLENLNDNVREDFLRTLLKKHNFDVVHLSIAYHPSTKRHLGLAHVELTTSQSADACIIAMNGRAVMGNVIHASKDPLGKKYKACIKELVAEQPKHNRSSLLDPPAPPTKAQPPPPVDPPQSSLGYGTPVSAVLPSYSHSPSPSVSSVQSHHNSRNSWTTTNSQSSVVYANGFDSHHHHHHKLPPLEEEEATRPPRPSLHERITMLFKSGRGPFDESILKEFQAFGEDADEEGQKDKRKEVEGSVVASMSPITPAASPPAKRGSRFGQLPKGPLPATLKVPLPPPGVVILNVDADQKPLPTIRVDPKANLLSQLFLHSGLYNLPSIPHDLRAFYPSYFRPLLSPYQVQGDCFAKLMEDMKTVITRDLERRIIHTHLFRAFDAWTEKHQREYNQRMSIRNVSTTTSITPHVMDITNTVDKILSGDISGGGPLSLRNALKIHKMPSFRKPKAVAVAATTEGQENEPQEAASSAVAKQKGENGAGVSADQKPAVKEEGQTWKVPEEPLKSKKRKKEREGDTKRRSVEEDAAAADVQMVSLLPDTLLKADSSNSVFLTTPLVSSSPHKDKKRKSSSEQHSKAEREAEKALLQLSRSDVVTKSENEEPVSRKPILLAANDSVLTPITEDPFSALDLLLAASEIVEEKDKAQKWAEDSQQPPAKKKKKKTTTTTTTKLQQDFVLPALPSKAVDGAQGLIPSRTSSTLPLIKKKVPIEATVIKDKIAPWKRPFFEERSPQEKESKLAQAIRQGIDGEDIGYLKAATDELLVADQIPDWLRVFHWVDHPATLLSVPGVSQAAREAALDKWERERPSEGGCARCTPYKRTTRRVLHLRKNATVDATAPFDAEKIERVSAPAGRYGSAIRLNDLSPSEQARRAVVEEIQEKERVTRGKGLSAREARMNKRRLINELDYTASELGVDIGKFCSLKQSEAKRVRFGRSKIHNWGLFAQEPIAPDEMVIEYIGEKIRAHIADVREKRYEKVGIGSSYLFRVDDFSVIDATKSGNYARFMNHCCTPNSYAKVISVDGQKKIVIFSKQQINAGEEITYDYKFPIEESKIPCLCGSKGCRGSLN</sequence>
<reference evidence="16 17" key="1">
    <citation type="journal article" date="2016" name="Nat. Commun.">
        <title>Extremotolerant tardigrade genome and improved radiotolerance of human cultured cells by tardigrade-unique protein.</title>
        <authorList>
            <person name="Hashimoto T."/>
            <person name="Horikawa D.D."/>
            <person name="Saito Y."/>
            <person name="Kuwahara H."/>
            <person name="Kozuka-Hata H."/>
            <person name="Shin-I T."/>
            <person name="Minakuchi Y."/>
            <person name="Ohishi K."/>
            <person name="Motoyama A."/>
            <person name="Aizu T."/>
            <person name="Enomoto A."/>
            <person name="Kondo K."/>
            <person name="Tanaka S."/>
            <person name="Hara Y."/>
            <person name="Koshikawa S."/>
            <person name="Sagara H."/>
            <person name="Miura T."/>
            <person name="Yokobori S."/>
            <person name="Miyagawa K."/>
            <person name="Suzuki Y."/>
            <person name="Kubo T."/>
            <person name="Oyama M."/>
            <person name="Kohara Y."/>
            <person name="Fujiyama A."/>
            <person name="Arakawa K."/>
            <person name="Katayama T."/>
            <person name="Toyoda A."/>
            <person name="Kunieda T."/>
        </authorList>
    </citation>
    <scope>NUCLEOTIDE SEQUENCE [LARGE SCALE GENOMIC DNA]</scope>
    <source>
        <strain evidence="16 17">YOKOZUNA-1</strain>
    </source>
</reference>
<dbReference type="GO" id="GO:0048188">
    <property type="term" value="C:Set1C/COMPASS complex"/>
    <property type="evidence" value="ECO:0007669"/>
    <property type="project" value="TreeGrafter"/>
</dbReference>
<dbReference type="PROSITE" id="PS50102">
    <property type="entry name" value="RRM"/>
    <property type="match status" value="1"/>
</dbReference>
<keyword evidence="7" id="KW-0539">Nucleus</keyword>
<keyword evidence="17" id="KW-1185">Reference proteome</keyword>
<dbReference type="InterPro" id="IPR044570">
    <property type="entry name" value="Set1-like"/>
</dbReference>
<keyword evidence="3" id="KW-0489">Methyltransferase</keyword>
<dbReference type="Gene3D" id="3.30.70.330">
    <property type="match status" value="1"/>
</dbReference>
<dbReference type="OrthoDB" id="308383at2759"/>
<accession>A0A1D1UMT2</accession>
<evidence type="ECO:0000256" key="10">
    <source>
        <dbReference type="ARBA" id="ARBA00049129"/>
    </source>
</evidence>
<dbReference type="PROSITE" id="PS50280">
    <property type="entry name" value="SET"/>
    <property type="match status" value="1"/>
</dbReference>
<dbReference type="InterPro" id="IPR012677">
    <property type="entry name" value="Nucleotide-bd_a/b_plait_sf"/>
</dbReference>
<evidence type="ECO:0000256" key="8">
    <source>
        <dbReference type="ARBA" id="ARBA00047571"/>
    </source>
</evidence>
<dbReference type="InterPro" id="IPR035979">
    <property type="entry name" value="RBD_domain_sf"/>
</dbReference>
<feature type="region of interest" description="Disordered" evidence="12">
    <location>
        <begin position="555"/>
        <end position="631"/>
    </location>
</feature>
<feature type="compositionally biased region" description="Polar residues" evidence="12">
    <location>
        <begin position="657"/>
        <end position="666"/>
    </location>
</feature>
<feature type="compositionally biased region" description="Basic and acidic residues" evidence="12">
    <location>
        <begin position="337"/>
        <end position="347"/>
    </location>
</feature>
<feature type="region of interest" description="Disordered" evidence="12">
    <location>
        <begin position="280"/>
        <end position="300"/>
    </location>
</feature>
<feature type="region of interest" description="Disordered" evidence="12">
    <location>
        <begin position="199"/>
        <end position="267"/>
    </location>
</feature>
<dbReference type="SMART" id="SM00317">
    <property type="entry name" value="SET"/>
    <property type="match status" value="1"/>
</dbReference>
<dbReference type="PANTHER" id="PTHR45814:SF2">
    <property type="entry name" value="HISTONE-LYSINE N-METHYLTRANSFERASE SETD1"/>
    <property type="match status" value="1"/>
</dbReference>
<feature type="compositionally biased region" description="Basic and acidic residues" evidence="12">
    <location>
        <begin position="675"/>
        <end position="689"/>
    </location>
</feature>
<dbReference type="GO" id="GO:0140999">
    <property type="term" value="F:histone H3K4 trimethyltransferase activity"/>
    <property type="evidence" value="ECO:0007669"/>
    <property type="project" value="UniProtKB-EC"/>
</dbReference>
<dbReference type="InterPro" id="IPR001214">
    <property type="entry name" value="SET_dom"/>
</dbReference>
<dbReference type="SUPFAM" id="SSF82199">
    <property type="entry name" value="SET domain"/>
    <property type="match status" value="1"/>
</dbReference>
<evidence type="ECO:0000256" key="12">
    <source>
        <dbReference type="SAM" id="MobiDB-lite"/>
    </source>
</evidence>
<dbReference type="SMART" id="SM00508">
    <property type="entry name" value="PostSET"/>
    <property type="match status" value="1"/>
</dbReference>
<evidence type="ECO:0000256" key="4">
    <source>
        <dbReference type="ARBA" id="ARBA00022679"/>
    </source>
</evidence>
<feature type="compositionally biased region" description="Low complexity" evidence="12">
    <location>
        <begin position="238"/>
        <end position="256"/>
    </location>
</feature>
<dbReference type="Gene3D" id="2.170.270.10">
    <property type="entry name" value="SET domain"/>
    <property type="match status" value="1"/>
</dbReference>
<evidence type="ECO:0000256" key="1">
    <source>
        <dbReference type="ARBA" id="ARBA00004123"/>
    </source>
</evidence>
<dbReference type="GO" id="GO:0032259">
    <property type="term" value="P:methylation"/>
    <property type="evidence" value="ECO:0007669"/>
    <property type="project" value="UniProtKB-KW"/>
</dbReference>
<feature type="region of interest" description="Disordered" evidence="12">
    <location>
        <begin position="331"/>
        <end position="377"/>
    </location>
</feature>
<evidence type="ECO:0000313" key="16">
    <source>
        <dbReference type="EMBL" id="GAU91026.1"/>
    </source>
</evidence>
<dbReference type="SUPFAM" id="SSF54928">
    <property type="entry name" value="RNA-binding domain, RBD"/>
    <property type="match status" value="1"/>
</dbReference>
<comment type="catalytic activity">
    <reaction evidence="8">
        <text>L-lysyl(4)-[histone H3] + 3 S-adenosyl-L-methionine = N(6),N(6),N(6)-trimethyl-L-lysyl(4)-[histone H3] + 3 S-adenosyl-L-homocysteine + 3 H(+)</text>
        <dbReference type="Rhea" id="RHEA:60260"/>
        <dbReference type="Rhea" id="RHEA-COMP:15537"/>
        <dbReference type="Rhea" id="RHEA-COMP:15547"/>
        <dbReference type="ChEBI" id="CHEBI:15378"/>
        <dbReference type="ChEBI" id="CHEBI:29969"/>
        <dbReference type="ChEBI" id="CHEBI:57856"/>
        <dbReference type="ChEBI" id="CHEBI:59789"/>
        <dbReference type="ChEBI" id="CHEBI:61961"/>
        <dbReference type="EC" id="2.1.1.354"/>
    </reaction>
</comment>
<dbReference type="InterPro" id="IPR003616">
    <property type="entry name" value="Post-SET_dom"/>
</dbReference>
<dbReference type="PROSITE" id="PS50868">
    <property type="entry name" value="POST_SET"/>
    <property type="match status" value="1"/>
</dbReference>
<evidence type="ECO:0000256" key="9">
    <source>
        <dbReference type="ARBA" id="ARBA00047583"/>
    </source>
</evidence>
<evidence type="ECO:0000259" key="14">
    <source>
        <dbReference type="PROSITE" id="PS50280"/>
    </source>
</evidence>
<feature type="compositionally biased region" description="Basic and acidic residues" evidence="12">
    <location>
        <begin position="699"/>
        <end position="710"/>
    </location>
</feature>
<dbReference type="InterPro" id="IPR000504">
    <property type="entry name" value="RRM_dom"/>
</dbReference>
<feature type="compositionally biased region" description="Pro residues" evidence="12">
    <location>
        <begin position="209"/>
        <end position="224"/>
    </location>
</feature>
<comment type="subcellular location">
    <subcellularLocation>
        <location evidence="1">Nucleus</location>
    </subcellularLocation>
</comment>
<keyword evidence="11" id="KW-0694">RNA-binding</keyword>
<feature type="compositionally biased region" description="Basic and acidic residues" evidence="12">
    <location>
        <begin position="594"/>
        <end position="611"/>
    </location>
</feature>
<feature type="domain" description="RRM" evidence="13">
    <location>
        <begin position="104"/>
        <end position="183"/>
    </location>
</feature>
<dbReference type="AlphaFoldDB" id="A0A1D1UMT2"/>
<dbReference type="SMART" id="SM01291">
    <property type="entry name" value="N-SET"/>
    <property type="match status" value="1"/>
</dbReference>
<keyword evidence="4" id="KW-0808">Transferase</keyword>
<feature type="region of interest" description="Disordered" evidence="12">
    <location>
        <begin position="748"/>
        <end position="773"/>
    </location>
</feature>
<evidence type="ECO:0000256" key="11">
    <source>
        <dbReference type="PROSITE-ProRule" id="PRU00176"/>
    </source>
</evidence>
<dbReference type="InterPro" id="IPR024657">
    <property type="entry name" value="COMPASS_Set1_N-SET"/>
</dbReference>
<gene>
    <name evidence="16" type="primary">RvY_03359-1</name>
    <name evidence="16" type="synonym">RvY_03359.1</name>
    <name evidence="16" type="ORF">RvY_03359</name>
</gene>
<comment type="caution">
    <text evidence="16">The sequence shown here is derived from an EMBL/GenBank/DDBJ whole genome shotgun (WGS) entry which is preliminary data.</text>
</comment>
<evidence type="ECO:0000313" key="17">
    <source>
        <dbReference type="Proteomes" id="UP000186922"/>
    </source>
</evidence>
<keyword evidence="5" id="KW-0949">S-adenosyl-L-methionine</keyword>
<organism evidence="16 17">
    <name type="scientific">Ramazzottius varieornatus</name>
    <name type="common">Water bear</name>
    <name type="synonym">Tardigrade</name>
    <dbReference type="NCBI Taxonomy" id="947166"/>
    <lineage>
        <taxon>Eukaryota</taxon>
        <taxon>Metazoa</taxon>
        <taxon>Ecdysozoa</taxon>
        <taxon>Tardigrada</taxon>
        <taxon>Eutardigrada</taxon>
        <taxon>Parachela</taxon>
        <taxon>Hypsibioidea</taxon>
        <taxon>Ramazzottiidae</taxon>
        <taxon>Ramazzottius</taxon>
    </lineage>
</organism>
<dbReference type="Pfam" id="PF00856">
    <property type="entry name" value="SET"/>
    <property type="match status" value="1"/>
</dbReference>
<dbReference type="SMART" id="SM00360">
    <property type="entry name" value="RRM"/>
    <property type="match status" value="1"/>
</dbReference>
<dbReference type="Pfam" id="PF00076">
    <property type="entry name" value="RRM_1"/>
    <property type="match status" value="1"/>
</dbReference>
<dbReference type="EC" id="2.1.1.354" evidence="2"/>
<keyword evidence="6" id="KW-0156">Chromatin regulator</keyword>
<protein>
    <recommendedName>
        <fullName evidence="2">[histone H3]-lysine(4) N-trimethyltransferase</fullName>
        <ecNumber evidence="2">2.1.1.354</ecNumber>
    </recommendedName>
</protein>
<dbReference type="STRING" id="947166.A0A1D1UMT2"/>
<evidence type="ECO:0000256" key="7">
    <source>
        <dbReference type="ARBA" id="ARBA00023242"/>
    </source>
</evidence>
<evidence type="ECO:0000259" key="15">
    <source>
        <dbReference type="PROSITE" id="PS50868"/>
    </source>
</evidence>
<dbReference type="Proteomes" id="UP000186922">
    <property type="component" value="Unassembled WGS sequence"/>
</dbReference>
<dbReference type="InterPro" id="IPR046341">
    <property type="entry name" value="SET_dom_sf"/>
</dbReference>
<comment type="catalytic activity">
    <reaction evidence="10">
        <text>N(6),N(6)-dimethyl-L-lysyl(4)-[histone H3] + S-adenosyl-L-methionine = N(6),N(6),N(6)-trimethyl-L-lysyl(4)-[histone H3] + S-adenosyl-L-homocysteine + H(+)</text>
        <dbReference type="Rhea" id="RHEA:60272"/>
        <dbReference type="Rhea" id="RHEA-COMP:15537"/>
        <dbReference type="Rhea" id="RHEA-COMP:15540"/>
        <dbReference type="ChEBI" id="CHEBI:15378"/>
        <dbReference type="ChEBI" id="CHEBI:57856"/>
        <dbReference type="ChEBI" id="CHEBI:59789"/>
        <dbReference type="ChEBI" id="CHEBI:61961"/>
        <dbReference type="ChEBI" id="CHEBI:61976"/>
    </reaction>
</comment>
<name>A0A1D1UMT2_RAMVA</name>
<evidence type="ECO:0000256" key="3">
    <source>
        <dbReference type="ARBA" id="ARBA00022603"/>
    </source>
</evidence>
<feature type="region of interest" description="Disordered" evidence="12">
    <location>
        <begin position="657"/>
        <end position="712"/>
    </location>
</feature>
<dbReference type="EMBL" id="BDGG01000001">
    <property type="protein sequence ID" value="GAU91026.1"/>
    <property type="molecule type" value="Genomic_DNA"/>
</dbReference>
<dbReference type="PANTHER" id="PTHR45814">
    <property type="entry name" value="HISTONE-LYSINE N-METHYLTRANSFERASE SETD1"/>
    <property type="match status" value="1"/>
</dbReference>
<feature type="domain" description="Post-SET" evidence="15">
    <location>
        <begin position="1157"/>
        <end position="1173"/>
    </location>
</feature>
<dbReference type="GO" id="GO:0003723">
    <property type="term" value="F:RNA binding"/>
    <property type="evidence" value="ECO:0007669"/>
    <property type="project" value="UniProtKB-UniRule"/>
</dbReference>
<evidence type="ECO:0000256" key="6">
    <source>
        <dbReference type="ARBA" id="ARBA00022853"/>
    </source>
</evidence>